<organism evidence="18 19">
    <name type="scientific">Blautia liquoris</name>
    <dbReference type="NCBI Taxonomy" id="2779518"/>
    <lineage>
        <taxon>Bacteria</taxon>
        <taxon>Bacillati</taxon>
        <taxon>Bacillota</taxon>
        <taxon>Clostridia</taxon>
        <taxon>Lachnospirales</taxon>
        <taxon>Lachnospiraceae</taxon>
        <taxon>Blautia</taxon>
    </lineage>
</organism>
<dbReference type="EMBL" id="CP063304">
    <property type="protein sequence ID" value="QOV20596.1"/>
    <property type="molecule type" value="Genomic_DNA"/>
</dbReference>
<evidence type="ECO:0000256" key="7">
    <source>
        <dbReference type="ARBA" id="ARBA00007490"/>
    </source>
</evidence>
<evidence type="ECO:0000256" key="13">
    <source>
        <dbReference type="ARBA" id="ARBA00022777"/>
    </source>
</evidence>
<sequence>MILIVGGAFQGKRAYANNYLKKEIHWIDGKECEYDDIFSSEGIFNFHLFVKRILRTGEPDQFPEQLMRENPDIVIVTDELGYGVVPVEASDRAWREKTGRICTELAEQADEVHRVVCGVGMVIKNA</sequence>
<accession>A0A7M2RJT4</accession>
<evidence type="ECO:0000256" key="10">
    <source>
        <dbReference type="ARBA" id="ARBA00022573"/>
    </source>
</evidence>
<evidence type="ECO:0000256" key="8">
    <source>
        <dbReference type="ARBA" id="ARBA00012016"/>
    </source>
</evidence>
<keyword evidence="14" id="KW-0067">ATP-binding</keyword>
<dbReference type="Proteomes" id="UP000593601">
    <property type="component" value="Chromosome"/>
</dbReference>
<comment type="pathway">
    <text evidence="5">Cofactor biosynthesis; adenosylcobalamin biosynthesis; adenosylcobalamin from cob(II)yrinate a,c-diamide: step 6/7.</text>
</comment>
<dbReference type="GO" id="GO:0009236">
    <property type="term" value="P:cobalamin biosynthetic process"/>
    <property type="evidence" value="ECO:0007669"/>
    <property type="project" value="UniProtKB-UniPathway"/>
</dbReference>
<dbReference type="InterPro" id="IPR003203">
    <property type="entry name" value="CobU/CobP"/>
</dbReference>
<dbReference type="Gene3D" id="3.40.50.300">
    <property type="entry name" value="P-loop containing nucleotide triphosphate hydrolases"/>
    <property type="match status" value="1"/>
</dbReference>
<evidence type="ECO:0000256" key="9">
    <source>
        <dbReference type="ARBA" id="ARBA00012523"/>
    </source>
</evidence>
<dbReference type="SUPFAM" id="SSF52540">
    <property type="entry name" value="P-loop containing nucleoside triphosphate hydrolases"/>
    <property type="match status" value="1"/>
</dbReference>
<comment type="catalytic activity">
    <reaction evidence="2">
        <text>adenosylcob(III)inamide phosphate + GTP + H(+) = adenosylcob(III)inamide-GDP + diphosphate</text>
        <dbReference type="Rhea" id="RHEA:22712"/>
        <dbReference type="ChEBI" id="CHEBI:15378"/>
        <dbReference type="ChEBI" id="CHEBI:33019"/>
        <dbReference type="ChEBI" id="CHEBI:37565"/>
        <dbReference type="ChEBI" id="CHEBI:58502"/>
        <dbReference type="ChEBI" id="CHEBI:60487"/>
        <dbReference type="EC" id="2.7.7.62"/>
    </reaction>
</comment>
<dbReference type="KEGG" id="bliq:INP51_06585"/>
<dbReference type="UniPathway" id="UPA00148">
    <property type="reaction ID" value="UER00236"/>
</dbReference>
<dbReference type="GO" id="GO:0005524">
    <property type="term" value="F:ATP binding"/>
    <property type="evidence" value="ECO:0007669"/>
    <property type="project" value="UniProtKB-KW"/>
</dbReference>
<dbReference type="Pfam" id="PF02283">
    <property type="entry name" value="CobU"/>
    <property type="match status" value="1"/>
</dbReference>
<comment type="catalytic activity">
    <reaction evidence="3">
        <text>adenosylcob(III)inamide + GTP = adenosylcob(III)inamide phosphate + GDP + H(+)</text>
        <dbReference type="Rhea" id="RHEA:15765"/>
        <dbReference type="ChEBI" id="CHEBI:2480"/>
        <dbReference type="ChEBI" id="CHEBI:15378"/>
        <dbReference type="ChEBI" id="CHEBI:37565"/>
        <dbReference type="ChEBI" id="CHEBI:58189"/>
        <dbReference type="ChEBI" id="CHEBI:58502"/>
        <dbReference type="EC" id="2.7.1.156"/>
    </reaction>
</comment>
<evidence type="ECO:0000256" key="4">
    <source>
        <dbReference type="ARBA" id="ARBA00003889"/>
    </source>
</evidence>
<dbReference type="GO" id="GO:0008820">
    <property type="term" value="F:cobinamide phosphate guanylyltransferase activity"/>
    <property type="evidence" value="ECO:0007669"/>
    <property type="project" value="UniProtKB-EC"/>
</dbReference>
<reference evidence="18 19" key="1">
    <citation type="submission" date="2020-10" db="EMBL/GenBank/DDBJ databases">
        <title>Blautia liquoris sp.nov., isolated from the mud in a fermentation cellar used for the production of Chinese strong-flavoured liquor.</title>
        <authorList>
            <person name="Lu L."/>
        </authorList>
    </citation>
    <scope>NUCLEOTIDE SEQUENCE [LARGE SCALE GENOMIC DNA]</scope>
    <source>
        <strain evidence="18 19">LZLJ-3</strain>
    </source>
</reference>
<keyword evidence="15" id="KW-0342">GTP-binding</keyword>
<keyword evidence="13 18" id="KW-0418">Kinase</keyword>
<gene>
    <name evidence="18" type="ORF">INP51_06585</name>
</gene>
<keyword evidence="19" id="KW-1185">Reference proteome</keyword>
<dbReference type="InterPro" id="IPR027417">
    <property type="entry name" value="P-loop_NTPase"/>
</dbReference>
<dbReference type="GO" id="GO:0005525">
    <property type="term" value="F:GTP binding"/>
    <property type="evidence" value="ECO:0007669"/>
    <property type="project" value="UniProtKB-KW"/>
</dbReference>
<name>A0A7M2RJT4_9FIRM</name>
<evidence type="ECO:0000256" key="2">
    <source>
        <dbReference type="ARBA" id="ARBA00000711"/>
    </source>
</evidence>
<comment type="pathway">
    <text evidence="6">Cofactor biosynthesis; adenosylcobalamin biosynthesis; adenosylcobalamin from cob(II)yrinate a,c-diamide: step 5/7.</text>
</comment>
<evidence type="ECO:0000256" key="3">
    <source>
        <dbReference type="ARBA" id="ARBA00001522"/>
    </source>
</evidence>
<dbReference type="GO" id="GO:0043752">
    <property type="term" value="F:adenosylcobinamide kinase activity"/>
    <property type="evidence" value="ECO:0007669"/>
    <property type="project" value="UniProtKB-EC"/>
</dbReference>
<keyword evidence="12" id="KW-0547">Nucleotide-binding</keyword>
<keyword evidence="10" id="KW-0169">Cobalamin biosynthesis</keyword>
<keyword evidence="18" id="KW-0548">Nucleotidyltransferase</keyword>
<comment type="similarity">
    <text evidence="7">Belongs to the CobU/CobP family.</text>
</comment>
<evidence type="ECO:0000256" key="1">
    <source>
        <dbReference type="ARBA" id="ARBA00000312"/>
    </source>
</evidence>
<evidence type="ECO:0000256" key="5">
    <source>
        <dbReference type="ARBA" id="ARBA00004692"/>
    </source>
</evidence>
<evidence type="ECO:0000256" key="12">
    <source>
        <dbReference type="ARBA" id="ARBA00022741"/>
    </source>
</evidence>
<protein>
    <recommendedName>
        <fullName evidence="16">Adenosylcobinamide kinase</fullName>
        <ecNumber evidence="8">2.7.1.156</ecNumber>
        <ecNumber evidence="9">2.7.7.62</ecNumber>
    </recommendedName>
    <alternativeName>
        <fullName evidence="17">Adenosylcobinamide-phosphate guanylyltransferase</fullName>
    </alternativeName>
</protein>
<evidence type="ECO:0000313" key="19">
    <source>
        <dbReference type="Proteomes" id="UP000593601"/>
    </source>
</evidence>
<dbReference type="PANTHER" id="PTHR34848">
    <property type="match status" value="1"/>
</dbReference>
<comment type="function">
    <text evidence="4">Catalyzes ATP-dependent phosphorylation of adenosylcobinamide and addition of GMP to adenosylcobinamide phosphate.</text>
</comment>
<evidence type="ECO:0000313" key="18">
    <source>
        <dbReference type="EMBL" id="QOV20596.1"/>
    </source>
</evidence>
<proteinExistence type="inferred from homology"/>
<evidence type="ECO:0000256" key="11">
    <source>
        <dbReference type="ARBA" id="ARBA00022679"/>
    </source>
</evidence>
<dbReference type="EC" id="2.7.1.156" evidence="8"/>
<dbReference type="RefSeq" id="WP_193736910.1">
    <property type="nucleotide sequence ID" value="NZ_CP063304.1"/>
</dbReference>
<dbReference type="EC" id="2.7.7.62" evidence="9"/>
<dbReference type="AlphaFoldDB" id="A0A7M2RJT4"/>
<evidence type="ECO:0000256" key="6">
    <source>
        <dbReference type="ARBA" id="ARBA00005159"/>
    </source>
</evidence>
<evidence type="ECO:0000256" key="15">
    <source>
        <dbReference type="ARBA" id="ARBA00023134"/>
    </source>
</evidence>
<dbReference type="PANTHER" id="PTHR34848:SF1">
    <property type="entry name" value="BIFUNCTIONAL ADENOSYLCOBALAMIN BIOSYNTHESIS PROTEIN COBU"/>
    <property type="match status" value="1"/>
</dbReference>
<comment type="catalytic activity">
    <reaction evidence="1">
        <text>adenosylcob(III)inamide + ATP = adenosylcob(III)inamide phosphate + ADP + H(+)</text>
        <dbReference type="Rhea" id="RHEA:15769"/>
        <dbReference type="ChEBI" id="CHEBI:2480"/>
        <dbReference type="ChEBI" id="CHEBI:15378"/>
        <dbReference type="ChEBI" id="CHEBI:30616"/>
        <dbReference type="ChEBI" id="CHEBI:58502"/>
        <dbReference type="ChEBI" id="CHEBI:456216"/>
        <dbReference type="EC" id="2.7.1.156"/>
    </reaction>
</comment>
<keyword evidence="11 18" id="KW-0808">Transferase</keyword>
<evidence type="ECO:0000256" key="17">
    <source>
        <dbReference type="ARBA" id="ARBA00030571"/>
    </source>
</evidence>
<evidence type="ECO:0000256" key="14">
    <source>
        <dbReference type="ARBA" id="ARBA00022840"/>
    </source>
</evidence>
<evidence type="ECO:0000256" key="16">
    <source>
        <dbReference type="ARBA" id="ARBA00029570"/>
    </source>
</evidence>